<dbReference type="EMBL" id="CU468130">
    <property type="protein sequence ID" value="CAO94824.1"/>
    <property type="molecule type" value="Genomic_DNA"/>
</dbReference>
<keyword evidence="3" id="KW-1185">Reference proteome</keyword>
<accession>B2VAQ5</accession>
<keyword evidence="2" id="KW-0614">Plasmid</keyword>
<reference evidence="2 3" key="1">
    <citation type="journal article" date="2008" name="Environ. Microbiol.">
        <title>The genome of Erwinia tasmaniensis strain Et1/99, a non-pathogenic bacterium in the genus Erwinia.</title>
        <authorList>
            <person name="Kube M."/>
            <person name="Migdoll A.M."/>
            <person name="Mueller I."/>
            <person name="Kuhl H."/>
            <person name="Beck A."/>
            <person name="Reinhardt R."/>
            <person name="Geider K."/>
        </authorList>
    </citation>
    <scope>NUCLEOTIDE SEQUENCE [LARGE SCALE GENOMIC DNA]</scope>
    <source>
        <strain evidence="3">DSM 17950 / CFBP 7177 / CIP 109463 / NCPPB 4357 / Et1/99</strain>
        <plasmid evidence="3">pET35</plasmid>
    </source>
</reference>
<gene>
    <name evidence="2" type="ordered locus">ETA_pET350240</name>
</gene>
<keyword evidence="1" id="KW-0812">Transmembrane</keyword>
<dbReference type="KEGG" id="eta:ETA_pET350240"/>
<organism evidence="2 3">
    <name type="scientific">Erwinia tasmaniensis (strain DSM 17950 / CFBP 7177 / CIP 109463 / NCPPB 4357 / Et1/99)</name>
    <dbReference type="NCBI Taxonomy" id="465817"/>
    <lineage>
        <taxon>Bacteria</taxon>
        <taxon>Pseudomonadati</taxon>
        <taxon>Pseudomonadota</taxon>
        <taxon>Gammaproteobacteria</taxon>
        <taxon>Enterobacterales</taxon>
        <taxon>Erwiniaceae</taxon>
        <taxon>Erwinia</taxon>
    </lineage>
</organism>
<evidence type="ECO:0000313" key="2">
    <source>
        <dbReference type="EMBL" id="CAO94824.1"/>
    </source>
</evidence>
<feature type="transmembrane region" description="Helical" evidence="1">
    <location>
        <begin position="92"/>
        <end position="115"/>
    </location>
</feature>
<evidence type="ECO:0000313" key="3">
    <source>
        <dbReference type="Proteomes" id="UP000001726"/>
    </source>
</evidence>
<dbReference type="AlphaFoldDB" id="B2VAQ5"/>
<keyword evidence="1" id="KW-1133">Transmembrane helix</keyword>
<sequence>MESQNRKVDNMNIQRSKIKKERKEKCINTNILLLILTLACILWVFYFSFGGALGWVWNPINIFAIPYFGLHGTVQEAWGNLTLSNTFSDNSIAFISLVVIAALIGVQIVMLSLAITEVQNRWLKDFVFWLTNDRVIMRYFGFRMNNRININSYNESDVLNEAEENHWKKWKEYYKSDLSFDEWKRKYLKR</sequence>
<keyword evidence="1" id="KW-0472">Membrane</keyword>
<proteinExistence type="predicted"/>
<dbReference type="HOGENOM" id="CLU_1426003_0_0_6"/>
<name>B2VAQ5_ERWT9</name>
<protein>
    <submittedName>
        <fullName evidence="2">Uncharacterized protein</fullName>
    </submittedName>
</protein>
<dbReference type="Proteomes" id="UP000001726">
    <property type="component" value="Plasmid pET35"/>
</dbReference>
<geneLocation type="plasmid" evidence="2 3">
    <name>pET35</name>
</geneLocation>
<feature type="transmembrane region" description="Helical" evidence="1">
    <location>
        <begin position="27"/>
        <end position="49"/>
    </location>
</feature>
<evidence type="ECO:0000256" key="1">
    <source>
        <dbReference type="SAM" id="Phobius"/>
    </source>
</evidence>